<sequence>MIIAIDADSKDTAAADHLLYDLIDQIGIRAQPVVALTHTVSGGDRPHVAVSLTSAADLADSIREVVADRNVGLAITRPGASEPELAGPSRLVRGAYVAAVEAALGTTGRVVRWPGHEQAHGVLPAAELRTRCGIDDLEGIGGVPVEDDTLVDTLDFLRPVRRDGRLVLQVQPAAGDLLIPFELQHQQKCCADH</sequence>
<protein>
    <submittedName>
        <fullName evidence="1">Uncharacterized protein</fullName>
    </submittedName>
</protein>
<organism evidence="1 2">
    <name type="scientific">Kribbella kalugense</name>
    <dbReference type="NCBI Taxonomy" id="2512221"/>
    <lineage>
        <taxon>Bacteria</taxon>
        <taxon>Bacillati</taxon>
        <taxon>Actinomycetota</taxon>
        <taxon>Actinomycetes</taxon>
        <taxon>Propionibacteriales</taxon>
        <taxon>Kribbellaceae</taxon>
        <taxon>Kribbella</taxon>
    </lineage>
</organism>
<accession>A0A4R7ZJM4</accession>
<dbReference type="RefSeq" id="WP_134121024.1">
    <property type="nucleotide sequence ID" value="NZ_SODF01000002.1"/>
</dbReference>
<comment type="caution">
    <text evidence="1">The sequence shown here is derived from an EMBL/GenBank/DDBJ whole genome shotgun (WGS) entry which is preliminary data.</text>
</comment>
<keyword evidence="2" id="KW-1185">Reference proteome</keyword>
<dbReference type="EMBL" id="SODF01000002">
    <property type="protein sequence ID" value="TDW17973.1"/>
    <property type="molecule type" value="Genomic_DNA"/>
</dbReference>
<dbReference type="AlphaFoldDB" id="A0A4R7ZJM4"/>
<evidence type="ECO:0000313" key="2">
    <source>
        <dbReference type="Proteomes" id="UP000295447"/>
    </source>
</evidence>
<gene>
    <name evidence="1" type="ORF">EV650_4552</name>
</gene>
<evidence type="ECO:0000313" key="1">
    <source>
        <dbReference type="EMBL" id="TDW17973.1"/>
    </source>
</evidence>
<reference evidence="1 2" key="1">
    <citation type="submission" date="2019-03" db="EMBL/GenBank/DDBJ databases">
        <title>Genomic Encyclopedia of Type Strains, Phase III (KMG-III): the genomes of soil and plant-associated and newly described type strains.</title>
        <authorList>
            <person name="Whitman W."/>
        </authorList>
    </citation>
    <scope>NUCLEOTIDE SEQUENCE [LARGE SCALE GENOMIC DNA]</scope>
    <source>
        <strain evidence="1 2">VKM Ac-2570</strain>
    </source>
</reference>
<dbReference type="OrthoDB" id="5189174at2"/>
<dbReference type="Proteomes" id="UP000295447">
    <property type="component" value="Unassembled WGS sequence"/>
</dbReference>
<name>A0A4R7ZJM4_9ACTN</name>
<proteinExistence type="predicted"/>